<feature type="transmembrane region" description="Helical" evidence="9">
    <location>
        <begin position="97"/>
        <end position="119"/>
    </location>
</feature>
<name>A0A7M5X4T8_9CNID</name>
<evidence type="ECO:0000256" key="8">
    <source>
        <dbReference type="ARBA" id="ARBA00023224"/>
    </source>
</evidence>
<keyword evidence="3 9" id="KW-0812">Transmembrane</keyword>
<feature type="transmembrane region" description="Helical" evidence="9">
    <location>
        <begin position="23"/>
        <end position="49"/>
    </location>
</feature>
<evidence type="ECO:0000256" key="1">
    <source>
        <dbReference type="ARBA" id="ARBA00004651"/>
    </source>
</evidence>
<comment type="subcellular location">
    <subcellularLocation>
        <location evidence="1">Cell membrane</location>
        <topology evidence="1">Multi-pass membrane protein</topology>
    </subcellularLocation>
</comment>
<keyword evidence="4 9" id="KW-1133">Transmembrane helix</keyword>
<dbReference type="InterPro" id="IPR017452">
    <property type="entry name" value="GPCR_Rhodpsn_7TM"/>
</dbReference>
<proteinExistence type="predicted"/>
<evidence type="ECO:0000256" key="6">
    <source>
        <dbReference type="ARBA" id="ARBA00023136"/>
    </source>
</evidence>
<evidence type="ECO:0000256" key="4">
    <source>
        <dbReference type="ARBA" id="ARBA00022989"/>
    </source>
</evidence>
<dbReference type="Proteomes" id="UP000594262">
    <property type="component" value="Unplaced"/>
</dbReference>
<keyword evidence="7" id="KW-0675">Receptor</keyword>
<evidence type="ECO:0000256" key="9">
    <source>
        <dbReference type="SAM" id="Phobius"/>
    </source>
</evidence>
<keyword evidence="5" id="KW-0297">G-protein coupled receptor</keyword>
<evidence type="ECO:0000259" key="10">
    <source>
        <dbReference type="PROSITE" id="PS50262"/>
    </source>
</evidence>
<dbReference type="EnsemblMetazoa" id="CLYHEMT018023.1">
    <property type="protein sequence ID" value="CLYHEMP018023.1"/>
    <property type="gene ID" value="CLYHEMG018023"/>
</dbReference>
<feature type="transmembrane region" description="Helical" evidence="9">
    <location>
        <begin position="224"/>
        <end position="245"/>
    </location>
</feature>
<feature type="transmembrane region" description="Helical" evidence="9">
    <location>
        <begin position="61"/>
        <end position="85"/>
    </location>
</feature>
<evidence type="ECO:0000313" key="11">
    <source>
        <dbReference type="EnsemblMetazoa" id="CLYHEMP018023.1"/>
    </source>
</evidence>
<dbReference type="InterPro" id="IPR000276">
    <property type="entry name" value="GPCR_Rhodpsn"/>
</dbReference>
<organism evidence="11 12">
    <name type="scientific">Clytia hemisphaerica</name>
    <dbReference type="NCBI Taxonomy" id="252671"/>
    <lineage>
        <taxon>Eukaryota</taxon>
        <taxon>Metazoa</taxon>
        <taxon>Cnidaria</taxon>
        <taxon>Hydrozoa</taxon>
        <taxon>Hydroidolina</taxon>
        <taxon>Leptothecata</taxon>
        <taxon>Obeliida</taxon>
        <taxon>Clytiidae</taxon>
        <taxon>Clytia</taxon>
    </lineage>
</organism>
<evidence type="ECO:0000256" key="2">
    <source>
        <dbReference type="ARBA" id="ARBA00022475"/>
    </source>
</evidence>
<dbReference type="GO" id="GO:0005886">
    <property type="term" value="C:plasma membrane"/>
    <property type="evidence" value="ECO:0007669"/>
    <property type="project" value="UniProtKB-SubCell"/>
</dbReference>
<feature type="domain" description="G-protein coupled receptors family 1 profile" evidence="10">
    <location>
        <begin position="40"/>
        <end position="284"/>
    </location>
</feature>
<keyword evidence="6 9" id="KW-0472">Membrane</keyword>
<keyword evidence="8" id="KW-0807">Transducer</keyword>
<dbReference type="InterPro" id="IPR050569">
    <property type="entry name" value="TAAR"/>
</dbReference>
<sequence>MANISTCDNLYSRRFHMNNMQRLILVGYNFIVNGVLTFTLNSLVIYTLLKTKQIRKPAMRLILYLSVADLYLSLASPIITGLIYIKYAEKENCTVELILQFFDCFASVLSPFILCLVAYDRYACMKYVSNYNAKMSKKRVNYMTLFMVFLTGINSTLIVIGTYTKKVEEFMIGSIILGLSVFFPLIWFFIRARIMMHRHVNMMKTIRSSNAKFIRSFDRALSRMVFAVLVCCFVCFSLFAISNILNGALYDEMEGDENKGWFEFSYPLTSAVSLTQSALNAIIFLAMNKKSRRFWRFSFKRRVTFYRGKFSSASISVAA</sequence>
<dbReference type="PROSITE" id="PS50262">
    <property type="entry name" value="G_PROTEIN_RECEP_F1_2"/>
    <property type="match status" value="1"/>
</dbReference>
<dbReference type="PANTHER" id="PTHR24249">
    <property type="entry name" value="HISTAMINE RECEPTOR-RELATED G-PROTEIN COUPLED RECEPTOR"/>
    <property type="match status" value="1"/>
</dbReference>
<dbReference type="AlphaFoldDB" id="A0A7M5X4T8"/>
<evidence type="ECO:0000256" key="3">
    <source>
        <dbReference type="ARBA" id="ARBA00022692"/>
    </source>
</evidence>
<feature type="transmembrane region" description="Helical" evidence="9">
    <location>
        <begin position="170"/>
        <end position="190"/>
    </location>
</feature>
<feature type="transmembrane region" description="Helical" evidence="9">
    <location>
        <begin position="265"/>
        <end position="287"/>
    </location>
</feature>
<dbReference type="PANTHER" id="PTHR24249:SF372">
    <property type="entry name" value="G-PROTEIN COUPLED RECEPTORS FAMILY 1 PROFILE DOMAIN-CONTAINING PROTEIN"/>
    <property type="match status" value="1"/>
</dbReference>
<dbReference type="Pfam" id="PF00001">
    <property type="entry name" value="7tm_1"/>
    <property type="match status" value="1"/>
</dbReference>
<dbReference type="Gene3D" id="1.20.1070.10">
    <property type="entry name" value="Rhodopsin 7-helix transmembrane proteins"/>
    <property type="match status" value="1"/>
</dbReference>
<feature type="transmembrane region" description="Helical" evidence="9">
    <location>
        <begin position="140"/>
        <end position="164"/>
    </location>
</feature>
<keyword evidence="12" id="KW-1185">Reference proteome</keyword>
<dbReference type="PRINTS" id="PR00237">
    <property type="entry name" value="GPCRRHODOPSN"/>
</dbReference>
<protein>
    <recommendedName>
        <fullName evidence="10">G-protein coupled receptors family 1 profile domain-containing protein</fullName>
    </recommendedName>
</protein>
<dbReference type="SUPFAM" id="SSF81321">
    <property type="entry name" value="Family A G protein-coupled receptor-like"/>
    <property type="match status" value="1"/>
</dbReference>
<keyword evidence="2" id="KW-1003">Cell membrane</keyword>
<dbReference type="GO" id="GO:0004930">
    <property type="term" value="F:G protein-coupled receptor activity"/>
    <property type="evidence" value="ECO:0007669"/>
    <property type="project" value="UniProtKB-KW"/>
</dbReference>
<evidence type="ECO:0000256" key="5">
    <source>
        <dbReference type="ARBA" id="ARBA00023040"/>
    </source>
</evidence>
<evidence type="ECO:0000313" key="12">
    <source>
        <dbReference type="Proteomes" id="UP000594262"/>
    </source>
</evidence>
<reference evidence="11" key="1">
    <citation type="submission" date="2021-01" db="UniProtKB">
        <authorList>
            <consortium name="EnsemblMetazoa"/>
        </authorList>
    </citation>
    <scope>IDENTIFICATION</scope>
</reference>
<accession>A0A7M5X4T8</accession>
<dbReference type="CDD" id="cd00637">
    <property type="entry name" value="7tm_classA_rhodopsin-like"/>
    <property type="match status" value="1"/>
</dbReference>
<evidence type="ECO:0000256" key="7">
    <source>
        <dbReference type="ARBA" id="ARBA00023170"/>
    </source>
</evidence>